<dbReference type="EMBL" id="GGEC01076858">
    <property type="protein sequence ID" value="MBX57342.1"/>
    <property type="molecule type" value="Transcribed_RNA"/>
</dbReference>
<organism evidence="1">
    <name type="scientific">Rhizophora mucronata</name>
    <name type="common">Asiatic mangrove</name>
    <dbReference type="NCBI Taxonomy" id="61149"/>
    <lineage>
        <taxon>Eukaryota</taxon>
        <taxon>Viridiplantae</taxon>
        <taxon>Streptophyta</taxon>
        <taxon>Embryophyta</taxon>
        <taxon>Tracheophyta</taxon>
        <taxon>Spermatophyta</taxon>
        <taxon>Magnoliopsida</taxon>
        <taxon>eudicotyledons</taxon>
        <taxon>Gunneridae</taxon>
        <taxon>Pentapetalae</taxon>
        <taxon>rosids</taxon>
        <taxon>fabids</taxon>
        <taxon>Malpighiales</taxon>
        <taxon>Rhizophoraceae</taxon>
        <taxon>Rhizophora</taxon>
    </lineage>
</organism>
<name>A0A2P2PRK1_RHIMU</name>
<proteinExistence type="predicted"/>
<protein>
    <submittedName>
        <fullName evidence="1">Uncharacterized protein</fullName>
    </submittedName>
</protein>
<dbReference type="AlphaFoldDB" id="A0A2P2PRK1"/>
<evidence type="ECO:0000313" key="1">
    <source>
        <dbReference type="EMBL" id="MBX57342.1"/>
    </source>
</evidence>
<accession>A0A2P2PRK1</accession>
<sequence>MSLSALDSTSCDSRHDCKPWQSTVPICSYAVKEKAIGRQSQNRG</sequence>
<reference evidence="1" key="1">
    <citation type="submission" date="2018-02" db="EMBL/GenBank/DDBJ databases">
        <title>Rhizophora mucronata_Transcriptome.</title>
        <authorList>
            <person name="Meera S.P."/>
            <person name="Sreeshan A."/>
            <person name="Augustine A."/>
        </authorList>
    </citation>
    <scope>NUCLEOTIDE SEQUENCE</scope>
    <source>
        <tissue evidence="1">Leaf</tissue>
    </source>
</reference>